<reference evidence="1 2" key="1">
    <citation type="submission" date="2014-03" db="EMBL/GenBank/DDBJ databases">
        <title>Genomics of Bifidobacteria.</title>
        <authorList>
            <person name="Ventura M."/>
            <person name="Milani C."/>
            <person name="Lugli G.A."/>
        </authorList>
    </citation>
    <scope>NUCLEOTIDE SEQUENCE [LARGE SCALE GENOMIC DNA]</scope>
    <source>
        <strain evidence="1 2">LMG 21814</strain>
    </source>
</reference>
<comment type="caution">
    <text evidence="1">The sequence shown here is derived from an EMBL/GenBank/DDBJ whole genome shotgun (WGS) entry which is preliminary data.</text>
</comment>
<protein>
    <submittedName>
        <fullName evidence="1">Uncharacterized protein</fullName>
    </submittedName>
</protein>
<dbReference type="Proteomes" id="UP000029024">
    <property type="component" value="Unassembled WGS sequence"/>
</dbReference>
<dbReference type="AlphaFoldDB" id="A0A087BFL6"/>
<proteinExistence type="predicted"/>
<organism evidence="1 2">
    <name type="scientific">Bifidobacterium longum subsp. suis</name>
    <dbReference type="NCBI Taxonomy" id="1695"/>
    <lineage>
        <taxon>Bacteria</taxon>
        <taxon>Bacillati</taxon>
        <taxon>Actinomycetota</taxon>
        <taxon>Actinomycetes</taxon>
        <taxon>Bifidobacteriales</taxon>
        <taxon>Bifidobacteriaceae</taxon>
        <taxon>Bifidobacterium</taxon>
    </lineage>
</organism>
<evidence type="ECO:0000313" key="2">
    <source>
        <dbReference type="Proteomes" id="UP000029024"/>
    </source>
</evidence>
<accession>A0A087BFL6</accession>
<name>A0A087BFL6_BIFLN</name>
<evidence type="ECO:0000313" key="1">
    <source>
        <dbReference type="EMBL" id="KFI69816.1"/>
    </source>
</evidence>
<dbReference type="RefSeq" id="WP_032683810.1">
    <property type="nucleotide sequence ID" value="NZ_JBHDYG010000010.1"/>
</dbReference>
<gene>
    <name evidence="1" type="ORF">BLSS_0117</name>
</gene>
<dbReference type="EMBL" id="JGZA01000015">
    <property type="protein sequence ID" value="KFI69816.1"/>
    <property type="molecule type" value="Genomic_DNA"/>
</dbReference>
<sequence>MSEVSERASIIVQLANFAAVDGSGMGNVLGSGANIFPLTPNGMTPRFTVFTEIHVPADICPCEVAVEYSLRDEKGDVVEVAGPMPQSLRIANIMTIDAGLAGLPLDQRNHIGAVSLGTLDFSNGLALAPGNYSWRVTLDGDDEHAAERLFCVPKPVTPPVFG</sequence>